<sequence>MAASGSPEAEFNLCMSSVRESVEWSFHIIKSLSSFVSYDKKMKPHGNQISMYFGLQPPDLNMYIVIALIKYQALMCIVLRSINCGLLTIKIYVQLTAQPKLLLCDIFPQYHFRLRE</sequence>
<accession>W4FJJ5</accession>
<organism evidence="2">
    <name type="scientific">Aphanomyces astaci</name>
    <name type="common">Crayfish plague agent</name>
    <dbReference type="NCBI Taxonomy" id="112090"/>
    <lineage>
        <taxon>Eukaryota</taxon>
        <taxon>Sar</taxon>
        <taxon>Stramenopiles</taxon>
        <taxon>Oomycota</taxon>
        <taxon>Saprolegniomycetes</taxon>
        <taxon>Saprolegniales</taxon>
        <taxon>Verrucalvaceae</taxon>
        <taxon>Aphanomyces</taxon>
    </lineage>
</organism>
<feature type="transmembrane region" description="Helical" evidence="1">
    <location>
        <begin position="60"/>
        <end position="82"/>
    </location>
</feature>
<evidence type="ECO:0000256" key="1">
    <source>
        <dbReference type="SAM" id="Phobius"/>
    </source>
</evidence>
<keyword evidence="1" id="KW-0812">Transmembrane</keyword>
<evidence type="ECO:0008006" key="3">
    <source>
        <dbReference type="Google" id="ProtNLM"/>
    </source>
</evidence>
<dbReference type="RefSeq" id="XP_009843526.1">
    <property type="nucleotide sequence ID" value="XM_009845224.1"/>
</dbReference>
<gene>
    <name evidence="2" type="ORF">H257_16701</name>
</gene>
<proteinExistence type="predicted"/>
<dbReference type="GeneID" id="20818697"/>
<protein>
    <recommendedName>
        <fullName evidence="3">DDE Tnp4 domain-containing protein</fullName>
    </recommendedName>
</protein>
<dbReference type="AlphaFoldDB" id="W4FJJ5"/>
<evidence type="ECO:0000313" key="2">
    <source>
        <dbReference type="EMBL" id="ETV67009.1"/>
    </source>
</evidence>
<keyword evidence="1" id="KW-1133">Transmembrane helix</keyword>
<keyword evidence="1" id="KW-0472">Membrane</keyword>
<reference evidence="2" key="1">
    <citation type="submission" date="2013-12" db="EMBL/GenBank/DDBJ databases">
        <title>The Genome Sequence of Aphanomyces astaci APO3.</title>
        <authorList>
            <consortium name="The Broad Institute Genomics Platform"/>
            <person name="Russ C."/>
            <person name="Tyler B."/>
            <person name="van West P."/>
            <person name="Dieguez-Uribeondo J."/>
            <person name="Young S.K."/>
            <person name="Zeng Q."/>
            <person name="Gargeya S."/>
            <person name="Fitzgerald M."/>
            <person name="Abouelleil A."/>
            <person name="Alvarado L."/>
            <person name="Chapman S.B."/>
            <person name="Gainer-Dewar J."/>
            <person name="Goldberg J."/>
            <person name="Griggs A."/>
            <person name="Gujja S."/>
            <person name="Hansen M."/>
            <person name="Howarth C."/>
            <person name="Imamovic A."/>
            <person name="Ireland A."/>
            <person name="Larimer J."/>
            <person name="McCowan C."/>
            <person name="Murphy C."/>
            <person name="Pearson M."/>
            <person name="Poon T.W."/>
            <person name="Priest M."/>
            <person name="Roberts A."/>
            <person name="Saif S."/>
            <person name="Shea T."/>
            <person name="Sykes S."/>
            <person name="Wortman J."/>
            <person name="Nusbaum C."/>
            <person name="Birren B."/>
        </authorList>
    </citation>
    <scope>NUCLEOTIDE SEQUENCE [LARGE SCALE GENOMIC DNA]</scope>
    <source>
        <strain evidence="2">APO3</strain>
    </source>
</reference>
<dbReference type="EMBL" id="KI913203">
    <property type="protein sequence ID" value="ETV67009.1"/>
    <property type="molecule type" value="Genomic_DNA"/>
</dbReference>
<name>W4FJJ5_APHAT</name>
<dbReference type="VEuPathDB" id="FungiDB:H257_16701"/>